<accession>A0A239V628</accession>
<keyword evidence="4" id="KW-0547">Nucleotide-binding</keyword>
<dbReference type="PROSITE" id="PS00211">
    <property type="entry name" value="ABC_TRANSPORTER_1"/>
    <property type="match status" value="1"/>
</dbReference>
<name>A0A239V628_9MICO</name>
<dbReference type="SUPFAM" id="SSF55021">
    <property type="entry name" value="ACT-like"/>
    <property type="match status" value="1"/>
</dbReference>
<organism evidence="12 13">
    <name type="scientific">Dermatophilus congolensis</name>
    <dbReference type="NCBI Taxonomy" id="1863"/>
    <lineage>
        <taxon>Bacteria</taxon>
        <taxon>Bacillati</taxon>
        <taxon>Actinomycetota</taxon>
        <taxon>Actinomycetes</taxon>
        <taxon>Micrococcales</taxon>
        <taxon>Dermatophilaceae</taxon>
        <taxon>Dermatophilus</taxon>
    </lineage>
</organism>
<sequence>MPPRPRNENAVIEIDSVTKVYPGRGGSAEVTAVDDVTLTIDSGQIFGILGRSGAGKTTLLRCLNFLEHPTSGRISIDGVDFTSLKPAELRAKRQSIGTVFQHFNLLHARTAAENISYPMEISGVPAAERSTRVAELLELVGLADRGSNYPSQLSGGQKQRVGIARALAGNPSVLLCDEATSALDPHTTEQILDLIKDINARTGVTVVMITHEAEVVRRICDAAAFMEGGRVVETGQLLDLIANPASRLAEMLLPTGQPDVADQGRALVLGFANENAVEPMIADLARETGIELAILSGTVERVAGRRVGRLMVTVPGTNADDVAAAQSAVATYFEARGVSVTPR</sequence>
<evidence type="ECO:0000256" key="8">
    <source>
        <dbReference type="ARBA" id="ARBA00023136"/>
    </source>
</evidence>
<comment type="subunit">
    <text evidence="10">Homodimer. Forms a membrane-associated complex with FtsX.</text>
</comment>
<dbReference type="CDD" id="cd03258">
    <property type="entry name" value="ABC_MetN_methionine_transporter"/>
    <property type="match status" value="1"/>
</dbReference>
<dbReference type="GO" id="GO:0005886">
    <property type="term" value="C:plasma membrane"/>
    <property type="evidence" value="ECO:0007669"/>
    <property type="project" value="UniProtKB-ARBA"/>
</dbReference>
<evidence type="ECO:0000256" key="2">
    <source>
        <dbReference type="ARBA" id="ARBA00022448"/>
    </source>
</evidence>
<dbReference type="SMART" id="SM00382">
    <property type="entry name" value="AAA"/>
    <property type="match status" value="1"/>
</dbReference>
<evidence type="ECO:0000256" key="10">
    <source>
        <dbReference type="ARBA" id="ARBA00063837"/>
    </source>
</evidence>
<dbReference type="KEGG" id="dco:SAMEA4475696_0226"/>
<evidence type="ECO:0000256" key="6">
    <source>
        <dbReference type="ARBA" id="ARBA00022967"/>
    </source>
</evidence>
<dbReference type="Proteomes" id="UP000242637">
    <property type="component" value="Chromosome 1"/>
</dbReference>
<evidence type="ECO:0000256" key="9">
    <source>
        <dbReference type="ARBA" id="ARBA00054718"/>
    </source>
</evidence>
<dbReference type="Pfam" id="PF09383">
    <property type="entry name" value="NIL"/>
    <property type="match status" value="1"/>
</dbReference>
<evidence type="ECO:0000313" key="12">
    <source>
        <dbReference type="EMBL" id="SNV17522.1"/>
    </source>
</evidence>
<evidence type="ECO:0000259" key="11">
    <source>
        <dbReference type="PROSITE" id="PS50893"/>
    </source>
</evidence>
<dbReference type="GO" id="GO:0005524">
    <property type="term" value="F:ATP binding"/>
    <property type="evidence" value="ECO:0007669"/>
    <property type="project" value="UniProtKB-KW"/>
</dbReference>
<comment type="function">
    <text evidence="9">Part of the ABC transporter FtsEX involved in cellular division. Has ATPase activity.</text>
</comment>
<feature type="domain" description="ABC transporter" evidence="11">
    <location>
        <begin position="12"/>
        <end position="253"/>
    </location>
</feature>
<evidence type="ECO:0000256" key="1">
    <source>
        <dbReference type="ARBA" id="ARBA00005417"/>
    </source>
</evidence>
<evidence type="ECO:0000256" key="7">
    <source>
        <dbReference type="ARBA" id="ARBA00022970"/>
    </source>
</evidence>
<keyword evidence="8" id="KW-0472">Membrane</keyword>
<proteinExistence type="inferred from homology"/>
<keyword evidence="6" id="KW-1278">Translocase</keyword>
<dbReference type="Gene3D" id="3.40.50.300">
    <property type="entry name" value="P-loop containing nucleotide triphosphate hydrolases"/>
    <property type="match status" value="1"/>
</dbReference>
<evidence type="ECO:0000256" key="4">
    <source>
        <dbReference type="ARBA" id="ARBA00022741"/>
    </source>
</evidence>
<dbReference type="EMBL" id="LT906453">
    <property type="protein sequence ID" value="SNV17522.1"/>
    <property type="molecule type" value="Genomic_DNA"/>
</dbReference>
<dbReference type="AlphaFoldDB" id="A0A239V628"/>
<dbReference type="GO" id="GO:0016887">
    <property type="term" value="F:ATP hydrolysis activity"/>
    <property type="evidence" value="ECO:0007669"/>
    <property type="project" value="InterPro"/>
</dbReference>
<dbReference type="FunFam" id="3.40.50.300:FF:000056">
    <property type="entry name" value="Cell division ATP-binding protein FtsE"/>
    <property type="match status" value="1"/>
</dbReference>
<protein>
    <submittedName>
        <fullName evidence="12">Methionine import ATP-binding protein MetN</fullName>
        <ecNumber evidence="12">3.6.3.-</ecNumber>
    </submittedName>
</protein>
<dbReference type="InterPro" id="IPR018449">
    <property type="entry name" value="NIL_domain"/>
</dbReference>
<dbReference type="EC" id="3.6.3.-" evidence="12"/>
<keyword evidence="13" id="KW-1185">Reference proteome</keyword>
<dbReference type="PANTHER" id="PTHR43166:SF30">
    <property type="entry name" value="METHIONINE IMPORT ATP-BINDING PROTEIN METN"/>
    <property type="match status" value="1"/>
</dbReference>
<dbReference type="PROSITE" id="PS50893">
    <property type="entry name" value="ABC_TRANSPORTER_2"/>
    <property type="match status" value="1"/>
</dbReference>
<dbReference type="SMART" id="SM00930">
    <property type="entry name" value="NIL"/>
    <property type="match status" value="1"/>
</dbReference>
<keyword evidence="7" id="KW-0029">Amino-acid transport</keyword>
<dbReference type="InterPro" id="IPR003593">
    <property type="entry name" value="AAA+_ATPase"/>
</dbReference>
<dbReference type="PANTHER" id="PTHR43166">
    <property type="entry name" value="AMINO ACID IMPORT ATP-BINDING PROTEIN"/>
    <property type="match status" value="1"/>
</dbReference>
<dbReference type="InterPro" id="IPR027417">
    <property type="entry name" value="P-loop_NTPase"/>
</dbReference>
<evidence type="ECO:0000313" key="13">
    <source>
        <dbReference type="Proteomes" id="UP000242637"/>
    </source>
</evidence>
<dbReference type="Pfam" id="PF00005">
    <property type="entry name" value="ABC_tran"/>
    <property type="match status" value="1"/>
</dbReference>
<keyword evidence="12" id="KW-0378">Hydrolase</keyword>
<dbReference type="GO" id="GO:0006865">
    <property type="term" value="P:amino acid transport"/>
    <property type="evidence" value="ECO:0007669"/>
    <property type="project" value="UniProtKB-KW"/>
</dbReference>
<evidence type="ECO:0000256" key="3">
    <source>
        <dbReference type="ARBA" id="ARBA00022475"/>
    </source>
</evidence>
<reference evidence="12 13" key="1">
    <citation type="submission" date="2017-06" db="EMBL/GenBank/DDBJ databases">
        <authorList>
            <consortium name="Pathogen Informatics"/>
        </authorList>
    </citation>
    <scope>NUCLEOTIDE SEQUENCE [LARGE SCALE GENOMIC DNA]</scope>
    <source>
        <strain evidence="12 13">NCTC13039</strain>
    </source>
</reference>
<comment type="similarity">
    <text evidence="1">Belongs to the ABC transporter superfamily.</text>
</comment>
<dbReference type="SUPFAM" id="SSF52540">
    <property type="entry name" value="P-loop containing nucleoside triphosphate hydrolases"/>
    <property type="match status" value="1"/>
</dbReference>
<dbReference type="STRING" id="1121387.GCA_000429885_01488"/>
<dbReference type="InterPro" id="IPR045865">
    <property type="entry name" value="ACT-like_dom_sf"/>
</dbReference>
<dbReference type="InterPro" id="IPR017871">
    <property type="entry name" value="ABC_transporter-like_CS"/>
</dbReference>
<keyword evidence="3" id="KW-1003">Cell membrane</keyword>
<keyword evidence="5 12" id="KW-0067">ATP-binding</keyword>
<keyword evidence="2" id="KW-0813">Transport</keyword>
<dbReference type="InterPro" id="IPR003439">
    <property type="entry name" value="ABC_transporter-like_ATP-bd"/>
</dbReference>
<evidence type="ECO:0000256" key="5">
    <source>
        <dbReference type="ARBA" id="ARBA00022840"/>
    </source>
</evidence>
<dbReference type="Gene3D" id="3.30.70.260">
    <property type="match status" value="1"/>
</dbReference>
<dbReference type="InterPro" id="IPR050086">
    <property type="entry name" value="MetN_ABC_transporter-like"/>
</dbReference>
<dbReference type="InterPro" id="IPR041701">
    <property type="entry name" value="MetN_ABC"/>
</dbReference>
<gene>
    <name evidence="12" type="primary">metN</name>
    <name evidence="12" type="ORF">SAMEA4475696_00226</name>
</gene>